<dbReference type="Gene3D" id="3.30.200.20">
    <property type="entry name" value="Phosphorylase Kinase, domain 1"/>
    <property type="match status" value="1"/>
</dbReference>
<dbReference type="Pfam" id="PF07714">
    <property type="entry name" value="PK_Tyr_Ser-Thr"/>
    <property type="match status" value="1"/>
</dbReference>
<name>A0ABR2RGF6_9ROSI</name>
<evidence type="ECO:0000256" key="1">
    <source>
        <dbReference type="ARBA" id="ARBA00022527"/>
    </source>
</evidence>
<dbReference type="SMART" id="SM00220">
    <property type="entry name" value="S_TKc"/>
    <property type="match status" value="1"/>
</dbReference>
<dbReference type="CDD" id="cd14066">
    <property type="entry name" value="STKc_IRAK"/>
    <property type="match status" value="1"/>
</dbReference>
<evidence type="ECO:0000259" key="9">
    <source>
        <dbReference type="PROSITE" id="PS50011"/>
    </source>
</evidence>
<dbReference type="PROSITE" id="PS50011">
    <property type="entry name" value="PROTEIN_KINASE_DOM"/>
    <property type="match status" value="1"/>
</dbReference>
<feature type="region of interest" description="Disordered" evidence="7">
    <location>
        <begin position="444"/>
        <end position="463"/>
    </location>
</feature>
<dbReference type="Proteomes" id="UP001396334">
    <property type="component" value="Unassembled WGS sequence"/>
</dbReference>
<protein>
    <recommendedName>
        <fullName evidence="9">Protein kinase domain-containing protein</fullName>
    </recommendedName>
</protein>
<sequence length="872" mass="99112">MIAGKQQIQPSQLFSLKGSIVTLSILTLISFTYFSFKSLRPPLPFSPPTPQITLLPSSATNTTSPSQPRIVADIKENYVAEEIDDDGDLFTDVYHSPKLFKLNFKEMEEKFKIYIYPDGDPKTFYQTPRKLTGKYASEGYFFQNIRESRFRTDDPYQAHLFFIPISCHKMRGKGTSYENMTIIVQNYLDGLIAKYPYWNRTLGADHFFVTCHDVGVRATEGVPFLVKNAIRVVCSPSYDVGFIPHKDVALPQVLQPFALPAGGNDVENRTTLGFWAGHRNSKIRVVLARVWENDTELDISNNRISRATGHLVYQKRFYRTKFCICPGGSQVNSARITDSIHYGCVPAYLACFVAVILSNYYDLPFNDILDWRKFAVVFRENDVYQLKQILKNISHEDFVSLHSNLVKVQKHFQWNSPPVRHKDADLINGFVCVNAEAVNTEKVSPRGVSENPRVETDSDSSSCSLICPRKPTHSPMNINLDFNGLPWKQMIGTFKKKAPISFSIFPLVPSYEISRKCLMKRFSKFYGTEVDTECLSPVKPPYKIFSYSELAAATDNFNPKNMLGEGGSAEVYKGKLSDGRVVAVKKFIENEKEIEERTTDLLSELGIITHINHPNAARLVGYSIDLCLILVLQFSPHGSLASLLFDSDKDLDWKRRFKVALGIAEGLKYLHHECPRRIIHRDIKASNILLTEDYEPQISDFGLAKWLPENWQHHVVYPIEGTFGYLAPEYFMHGIVDEKTDVFAFGVVLLEILTGRRAVDSLSRQSLVIWAKPLLELDNVNLLVDPRLEHNYDPTEMKHAMLTASLCISHLASSRPSMKKVVEMLNGVEQGGLEYQAMSYGEAIIIDNCDVQAYNRTSYQNDLNRHMQLVME</sequence>
<dbReference type="PROSITE" id="PS00108">
    <property type="entry name" value="PROTEIN_KINASE_ST"/>
    <property type="match status" value="1"/>
</dbReference>
<dbReference type="PANTHER" id="PTHR47987:SF7">
    <property type="entry name" value="PROTEIN KINASE SUPERFAMILY PROTEIN"/>
    <property type="match status" value="1"/>
</dbReference>
<evidence type="ECO:0000256" key="8">
    <source>
        <dbReference type="SAM" id="Phobius"/>
    </source>
</evidence>
<accession>A0ABR2RGF6</accession>
<keyword evidence="11" id="KW-1185">Reference proteome</keyword>
<evidence type="ECO:0000256" key="6">
    <source>
        <dbReference type="PROSITE-ProRule" id="PRU10141"/>
    </source>
</evidence>
<dbReference type="InterPro" id="IPR001245">
    <property type="entry name" value="Ser-Thr/Tyr_kinase_cat_dom"/>
</dbReference>
<keyword evidence="8" id="KW-0812">Transmembrane</keyword>
<evidence type="ECO:0000256" key="3">
    <source>
        <dbReference type="ARBA" id="ARBA00022741"/>
    </source>
</evidence>
<dbReference type="InterPro" id="IPR046958">
    <property type="entry name" value="RBK1/2/STUNTED"/>
</dbReference>
<dbReference type="PANTHER" id="PTHR47987">
    <property type="entry name" value="OS08G0249100 PROTEIN"/>
    <property type="match status" value="1"/>
</dbReference>
<reference evidence="10 11" key="1">
    <citation type="journal article" date="2024" name="G3 (Bethesda)">
        <title>Genome assembly of Hibiscus sabdariffa L. provides insights into metabolisms of medicinal natural products.</title>
        <authorList>
            <person name="Kim T."/>
        </authorList>
    </citation>
    <scope>NUCLEOTIDE SEQUENCE [LARGE SCALE GENOMIC DNA]</scope>
    <source>
        <strain evidence="10">TK-2024</strain>
        <tissue evidence="10">Old leaves</tissue>
    </source>
</reference>
<keyword evidence="3 6" id="KW-0547">Nucleotide-binding</keyword>
<gene>
    <name evidence="10" type="ORF">V6N11_040096</name>
</gene>
<organism evidence="10 11">
    <name type="scientific">Hibiscus sabdariffa</name>
    <name type="common">roselle</name>
    <dbReference type="NCBI Taxonomy" id="183260"/>
    <lineage>
        <taxon>Eukaryota</taxon>
        <taxon>Viridiplantae</taxon>
        <taxon>Streptophyta</taxon>
        <taxon>Embryophyta</taxon>
        <taxon>Tracheophyta</taxon>
        <taxon>Spermatophyta</taxon>
        <taxon>Magnoliopsida</taxon>
        <taxon>eudicotyledons</taxon>
        <taxon>Gunneridae</taxon>
        <taxon>Pentapetalae</taxon>
        <taxon>rosids</taxon>
        <taxon>malvids</taxon>
        <taxon>Malvales</taxon>
        <taxon>Malvaceae</taxon>
        <taxon>Malvoideae</taxon>
        <taxon>Hibiscus</taxon>
    </lineage>
</organism>
<dbReference type="InterPro" id="IPR011009">
    <property type="entry name" value="Kinase-like_dom_sf"/>
</dbReference>
<proteinExistence type="predicted"/>
<dbReference type="SUPFAM" id="SSF56112">
    <property type="entry name" value="Protein kinase-like (PK-like)"/>
    <property type="match status" value="1"/>
</dbReference>
<dbReference type="EMBL" id="JBBPBN010000022">
    <property type="protein sequence ID" value="KAK9012026.1"/>
    <property type="molecule type" value="Genomic_DNA"/>
</dbReference>
<keyword evidence="8" id="KW-1133">Transmembrane helix</keyword>
<dbReference type="PROSITE" id="PS00107">
    <property type="entry name" value="PROTEIN_KINASE_ATP"/>
    <property type="match status" value="1"/>
</dbReference>
<comment type="caution">
    <text evidence="10">The sequence shown here is derived from an EMBL/GenBank/DDBJ whole genome shotgun (WGS) entry which is preliminary data.</text>
</comment>
<keyword evidence="1" id="KW-0723">Serine/threonine-protein kinase</keyword>
<feature type="transmembrane region" description="Helical" evidence="8">
    <location>
        <begin position="12"/>
        <end position="36"/>
    </location>
</feature>
<dbReference type="InterPro" id="IPR017441">
    <property type="entry name" value="Protein_kinase_ATP_BS"/>
</dbReference>
<dbReference type="Gene3D" id="1.10.510.10">
    <property type="entry name" value="Transferase(Phosphotransferase) domain 1"/>
    <property type="match status" value="1"/>
</dbReference>
<keyword evidence="4" id="KW-0418">Kinase</keyword>
<keyword evidence="2" id="KW-0808">Transferase</keyword>
<evidence type="ECO:0000256" key="7">
    <source>
        <dbReference type="SAM" id="MobiDB-lite"/>
    </source>
</evidence>
<evidence type="ECO:0000313" key="10">
    <source>
        <dbReference type="EMBL" id="KAK9012026.1"/>
    </source>
</evidence>
<dbReference type="InterPro" id="IPR008271">
    <property type="entry name" value="Ser/Thr_kinase_AS"/>
</dbReference>
<dbReference type="InterPro" id="IPR040911">
    <property type="entry name" value="Exostosin_GT47"/>
</dbReference>
<keyword evidence="8" id="KW-0472">Membrane</keyword>
<feature type="binding site" evidence="6">
    <location>
        <position position="586"/>
    </location>
    <ligand>
        <name>ATP</name>
        <dbReference type="ChEBI" id="CHEBI:30616"/>
    </ligand>
</feature>
<dbReference type="InterPro" id="IPR000719">
    <property type="entry name" value="Prot_kinase_dom"/>
</dbReference>
<feature type="domain" description="Protein kinase" evidence="9">
    <location>
        <begin position="557"/>
        <end position="833"/>
    </location>
</feature>
<evidence type="ECO:0000256" key="2">
    <source>
        <dbReference type="ARBA" id="ARBA00022679"/>
    </source>
</evidence>
<evidence type="ECO:0000256" key="4">
    <source>
        <dbReference type="ARBA" id="ARBA00022777"/>
    </source>
</evidence>
<dbReference type="Pfam" id="PF03016">
    <property type="entry name" value="Exostosin_GT47"/>
    <property type="match status" value="1"/>
</dbReference>
<keyword evidence="5 6" id="KW-0067">ATP-binding</keyword>
<evidence type="ECO:0000256" key="5">
    <source>
        <dbReference type="ARBA" id="ARBA00022840"/>
    </source>
</evidence>
<evidence type="ECO:0000313" key="11">
    <source>
        <dbReference type="Proteomes" id="UP001396334"/>
    </source>
</evidence>